<evidence type="ECO:0000313" key="2">
    <source>
        <dbReference type="EMBL" id="AKH46664.1"/>
    </source>
</evidence>
<evidence type="ECO:0000256" key="1">
    <source>
        <dbReference type="SAM" id="MobiDB-lite"/>
    </source>
</evidence>
<protein>
    <submittedName>
        <fullName evidence="2">Uncharacterized protein</fullName>
    </submittedName>
</protein>
<organism evidence="2">
    <name type="scientific">uncultured marine virus</name>
    <dbReference type="NCBI Taxonomy" id="186617"/>
    <lineage>
        <taxon>Viruses</taxon>
        <taxon>environmental samples</taxon>
    </lineage>
</organism>
<sequence length="112" mass="13102">MQHQPGNGFTAPRRQRAYSPRRGILVQQRDERPPHLDLVRSWINRRQHPRHLPSRSLSYPSRAPVHIHRKAPTSTTRSARRTYYRRSAEFRNGHTSAICRRSRGHRLSPPGG</sequence>
<accession>A0A0F7L284</accession>
<reference evidence="2" key="1">
    <citation type="journal article" date="2015" name="Front. Microbiol.">
        <title>Combining genomic sequencing methods to explore viral diversity and reveal potential virus-host interactions.</title>
        <authorList>
            <person name="Chow C.E."/>
            <person name="Winget D.M."/>
            <person name="White R.A.III."/>
            <person name="Hallam S.J."/>
            <person name="Suttle C.A."/>
        </authorList>
    </citation>
    <scope>NUCLEOTIDE SEQUENCE</scope>
    <source>
        <strain evidence="2">Anoxic2_1</strain>
    </source>
</reference>
<feature type="compositionally biased region" description="Basic residues" evidence="1">
    <location>
        <begin position="43"/>
        <end position="53"/>
    </location>
</feature>
<reference evidence="2" key="2">
    <citation type="submission" date="2015-03" db="EMBL/GenBank/DDBJ databases">
        <authorList>
            <person name="Chow C.-E.T."/>
            <person name="Winget D.M."/>
            <person name="White R.A.III."/>
            <person name="Hallam S.J."/>
            <person name="Suttle C.A."/>
        </authorList>
    </citation>
    <scope>NUCLEOTIDE SEQUENCE</scope>
    <source>
        <strain evidence="2">Anoxic2_1</strain>
    </source>
</reference>
<feature type="region of interest" description="Disordered" evidence="1">
    <location>
        <begin position="1"/>
        <end position="112"/>
    </location>
</feature>
<dbReference type="EMBL" id="KR029585">
    <property type="protein sequence ID" value="AKH46664.1"/>
    <property type="molecule type" value="Genomic_DNA"/>
</dbReference>
<proteinExistence type="predicted"/>
<feature type="compositionally biased region" description="Basic and acidic residues" evidence="1">
    <location>
        <begin position="28"/>
        <end position="38"/>
    </location>
</feature>
<name>A0A0F7L284_9VIRU</name>